<accession>A0A934VM29</accession>
<comment type="caution">
    <text evidence="8">The sequence shown here is derived from an EMBL/GenBank/DDBJ whole genome shotgun (WGS) entry which is preliminary data.</text>
</comment>
<dbReference type="SUPFAM" id="SSF141072">
    <property type="entry name" value="CalX-like"/>
    <property type="match status" value="1"/>
</dbReference>
<dbReference type="NCBIfam" id="NF033679">
    <property type="entry name" value="DNRLRE_dom"/>
    <property type="match status" value="1"/>
</dbReference>
<protein>
    <submittedName>
        <fullName evidence="8">DNRLRE domain-containing protein</fullName>
    </submittedName>
</protein>
<dbReference type="SMART" id="SM00560">
    <property type="entry name" value="LamGL"/>
    <property type="match status" value="1"/>
</dbReference>
<feature type="domain" description="Calx-beta" evidence="6">
    <location>
        <begin position="1320"/>
        <end position="1412"/>
    </location>
</feature>
<dbReference type="InterPro" id="IPR038081">
    <property type="entry name" value="CalX-like_sf"/>
</dbReference>
<dbReference type="InterPro" id="IPR003644">
    <property type="entry name" value="Calx_beta"/>
</dbReference>
<keyword evidence="4" id="KW-1015">Disulfide bond</keyword>
<dbReference type="Gene3D" id="2.60.40.2030">
    <property type="match status" value="1"/>
</dbReference>
<proteinExistence type="predicted"/>
<keyword evidence="9" id="KW-1185">Reference proteome</keyword>
<keyword evidence="3" id="KW-0106">Calcium</keyword>
<evidence type="ECO:0000256" key="1">
    <source>
        <dbReference type="ARBA" id="ARBA00022729"/>
    </source>
</evidence>
<organism evidence="8 9">
    <name type="scientific">Roseibacillus ishigakijimensis</name>
    <dbReference type="NCBI Taxonomy" id="454146"/>
    <lineage>
        <taxon>Bacteria</taxon>
        <taxon>Pseudomonadati</taxon>
        <taxon>Verrucomicrobiota</taxon>
        <taxon>Verrucomicrobiia</taxon>
        <taxon>Verrucomicrobiales</taxon>
        <taxon>Verrucomicrobiaceae</taxon>
        <taxon>Roseibacillus</taxon>
    </lineage>
</organism>
<dbReference type="Pfam" id="PF03160">
    <property type="entry name" value="Calx-beta"/>
    <property type="match status" value="1"/>
</dbReference>
<dbReference type="GO" id="GO:0016020">
    <property type="term" value="C:membrane"/>
    <property type="evidence" value="ECO:0007669"/>
    <property type="project" value="InterPro"/>
</dbReference>
<dbReference type="Pfam" id="PF17957">
    <property type="entry name" value="Big_7"/>
    <property type="match status" value="2"/>
</dbReference>
<evidence type="ECO:0000313" key="9">
    <source>
        <dbReference type="Proteomes" id="UP000604083"/>
    </source>
</evidence>
<sequence length="1961" mass="207874">MKNKFASSWGNFTLSALLFSSAPLLALEFGNIEITQLNNTNNGMNSDSPAVDFQILPGSTEGFEVVGTNRGDTDFQFGPVREDDVSDGLLFTSPSNNARNNFAGGDTVNGLNFATTSVAIGGTGYYFVPTHNMGGSAQNNNGRAEYNIDFSIGYFPYDVYLATHAGQTSNGGATSELIGNKDIILGTHFIDESEAGVFTVDLTELDTPGPYPVKATAENGILLALHGKNEGNFAMAQDNPDGSFTLSVMDNGQFGGGVNYEQDSSAFVYLPTNVVGPDFINALGRIQSDGSAEVSGGNFTVTPRRSMDSLGDVYFSGSFESPLTDDEATFTTALEDMAGETYLLEILSGPDVGTLHEITDRTDTVLTIASSLTAAAEDYPIEFRVGPAGHEYLLEVDGMTNETGTLLVAPAGGYTGVTENDIVTGTFESSQLIEEENSVTTILTDTEGTFSTTLPYPERTAYFLEITTGPDAGYEVELIPSDITEGTISVPAKLSAQPSEYPVEFRVFTKIFPNNTDNFVTNEWSEADQGWVVQSRDVPEGYLTEKGATDDEDIFNFVFLTSDPSNAQPAVTITSPVADEQFVVGSTITLEAEAIDEDGGVAQVDFLQDGIIIGTDTTAPYSFTIPSPFNSLGSYDFNAVVTDTSGGRTFGLANTVHIVPPSGSGGMYFNGVNQYVTFGNAESLGLSTFTLETWFKPEGTFGQAAGTGSGGVTAYPLVTKGRGEDDQSNLDMNYFLGIHAEDKVLVADFEGSDRGENVPVEGFTKLEAGQWYHAAVTFDGTEWRLYLNGNLEATRDAEGLMPRADSIQHAALASALNSNGVPGGYFQGSLDEVRIWAGARTQSELREFCNSEIPTATNLIARWGFTEAGGESLTSSASGAVSGTILGNPVWAAGQTFTDNAKPDVTITNPVDGLNINLGDTVNIEASATDSDGSIAKVGFYNEGVLISEDTSAPYEAQITVEAARPLLLTAVATDNAGQTSRSDFVGVTVEFPTPTIPGYTVGVVDGGDLDRDKASPANPANWVVESTTASPALGSDGTNTGDFNPTINGERVDNFSGLFLGSNYPTLDNLAALDNVIGPDNAGNDQYYISMMDIEGPGADDPTAGEESSRMSLGFFPWADGWFGGKVAADGTVDSDRTHLPEGVTLTVTKTGSGQYRLEGLPITGNLIAMAYDNGSSHVVAVAQEENHWLVTTRDRSQSLADRIFGFLYVPATSRQVYSGLVQNDGTLVPLNDELRLSGGSAEPQSNRYQVRIGDGTVINPSNSVMFLTADFRNGNGGDNVYSYFDSTDAFTVFSQDLPRIQGDPQDGGFRFLIVPLENTGLNGDEVHVAATANATEGEQNGLFTFTREGDLSTALTVPFTVGGTATSGTDYTALPGSVTFTEGSNTATLTVEAATDGFLELPETVVVTLTPGAGYSIGTYGTAQVIITNVNPTVATTTVTFQEGVDGYTGQFGMRLIETGTTQLGSAVEEYYLDGHPDNDSSNDTNGIVRFDNIFGDGPGQIPPGAGIQDAQLIMSTSTAGDAQSGGPYIIDILTVPVDENTKYADLQLGEKGDDFEGVRGSVTGIPVAGFGAIQNGQVVSANVTYLVQLWSDYQIGDSFGIENYGFAIYTGGTSDGWSYNTVGNVNPELRPKLVVTYSTNNTLKEYYYEADMSSVVNNRTTAEGANQPSLDGSTVEKQFMDLNDGTSGTTETLFRFPVTFGEEGNLQSIPDGETVVKAELLLFTPTSGSDQSSGPYALHPVLEEWDTTTTFGVNGPTISQHIDPALTQIVGMGQKSVTFGDVTPAVQDWRAGRPNYGLNVKPETTDGWAIYMPGVSENPGLATAAPLLRVTTAIIEETSYDQYMAANGATGANFLDDRDNDGVVGLLEYALGLDPTAFNVLPGLQANGSNYLLSYAKGSEAATDPRLEYIIETSTDLEEWTKVTPATNDSSEISAVIPGPLPPAQTKVFARIRVEYNN</sequence>
<dbReference type="InterPro" id="IPR013320">
    <property type="entry name" value="ConA-like_dom_sf"/>
</dbReference>
<dbReference type="PROSITE" id="PS00018">
    <property type="entry name" value="EF_HAND_1"/>
    <property type="match status" value="1"/>
</dbReference>
<gene>
    <name evidence="8" type="ORF">JIN78_14665</name>
</gene>
<dbReference type="Gene3D" id="2.60.40.10">
    <property type="entry name" value="Immunoglobulins"/>
    <property type="match status" value="2"/>
</dbReference>
<dbReference type="InterPro" id="IPR013783">
    <property type="entry name" value="Ig-like_fold"/>
</dbReference>
<keyword evidence="1 5" id="KW-0732">Signal</keyword>
<dbReference type="Proteomes" id="UP000604083">
    <property type="component" value="Unassembled WGS sequence"/>
</dbReference>
<evidence type="ECO:0000256" key="5">
    <source>
        <dbReference type="SAM" id="SignalP"/>
    </source>
</evidence>
<feature type="signal peptide" evidence="5">
    <location>
        <begin position="1"/>
        <end position="26"/>
    </location>
</feature>
<feature type="domain" description="LamG-like jellyroll fold" evidence="7">
    <location>
        <begin position="687"/>
        <end position="843"/>
    </location>
</feature>
<reference evidence="8" key="1">
    <citation type="submission" date="2021-01" db="EMBL/GenBank/DDBJ databases">
        <title>Modified the classification status of verrucomicrobia.</title>
        <authorList>
            <person name="Feng X."/>
        </authorList>
    </citation>
    <scope>NUCLEOTIDE SEQUENCE</scope>
    <source>
        <strain evidence="8">KCTC 12986</strain>
    </source>
</reference>
<name>A0A934VM29_9BACT</name>
<evidence type="ECO:0000256" key="4">
    <source>
        <dbReference type="ARBA" id="ARBA00023157"/>
    </source>
</evidence>
<evidence type="ECO:0000256" key="3">
    <source>
        <dbReference type="ARBA" id="ARBA00022837"/>
    </source>
</evidence>
<dbReference type="InterPro" id="IPR018247">
    <property type="entry name" value="EF_Hand_1_Ca_BS"/>
</dbReference>
<keyword evidence="2" id="KW-0677">Repeat</keyword>
<dbReference type="Gene3D" id="2.60.120.200">
    <property type="match status" value="1"/>
</dbReference>
<dbReference type="InterPro" id="IPR006558">
    <property type="entry name" value="LamG-like"/>
</dbReference>
<evidence type="ECO:0000259" key="7">
    <source>
        <dbReference type="SMART" id="SM00560"/>
    </source>
</evidence>
<dbReference type="RefSeq" id="WP_200392745.1">
    <property type="nucleotide sequence ID" value="NZ_JAENIO010000047.1"/>
</dbReference>
<dbReference type="SMART" id="SM00237">
    <property type="entry name" value="Calx_beta"/>
    <property type="match status" value="1"/>
</dbReference>
<feature type="chain" id="PRO_5037956113" evidence="5">
    <location>
        <begin position="27"/>
        <end position="1961"/>
    </location>
</feature>
<evidence type="ECO:0000256" key="2">
    <source>
        <dbReference type="ARBA" id="ARBA00022737"/>
    </source>
</evidence>
<dbReference type="GO" id="GO:0007154">
    <property type="term" value="P:cell communication"/>
    <property type="evidence" value="ECO:0007669"/>
    <property type="project" value="InterPro"/>
</dbReference>
<dbReference type="EMBL" id="JAENIO010000047">
    <property type="protein sequence ID" value="MBK1835309.1"/>
    <property type="molecule type" value="Genomic_DNA"/>
</dbReference>
<evidence type="ECO:0000313" key="8">
    <source>
        <dbReference type="EMBL" id="MBK1835309.1"/>
    </source>
</evidence>
<evidence type="ECO:0000259" key="6">
    <source>
        <dbReference type="SMART" id="SM00237"/>
    </source>
</evidence>
<dbReference type="SUPFAM" id="SSF49899">
    <property type="entry name" value="Concanavalin A-like lectins/glucanases"/>
    <property type="match status" value="1"/>
</dbReference>
<dbReference type="Pfam" id="PF13385">
    <property type="entry name" value="Laminin_G_3"/>
    <property type="match status" value="1"/>
</dbReference>